<name>A0A564NAM7_9ENTR</name>
<protein>
    <recommendedName>
        <fullName evidence="3">Flagellar biosynthesis, cell-distal portion of basal-body rod</fullName>
    </recommendedName>
</protein>
<evidence type="ECO:0000313" key="1">
    <source>
        <dbReference type="EMBL" id="VUT03109.1"/>
    </source>
</evidence>
<evidence type="ECO:0008006" key="3">
    <source>
        <dbReference type="Google" id="ProtNLM"/>
    </source>
</evidence>
<dbReference type="EMBL" id="CABGHF010000045">
    <property type="protein sequence ID" value="VUT03109.1"/>
    <property type="molecule type" value="Genomic_DNA"/>
</dbReference>
<evidence type="ECO:0000313" key="2">
    <source>
        <dbReference type="Proteomes" id="UP000318370"/>
    </source>
</evidence>
<dbReference type="RefSeq" id="WP_142463887.1">
    <property type="nucleotide sequence ID" value="NZ_CABGHF010000045.1"/>
</dbReference>
<accession>A0A564NAM7</accession>
<reference evidence="1 2" key="1">
    <citation type="submission" date="2019-07" db="EMBL/GenBank/DDBJ databases">
        <authorList>
            <person name="Brisse S."/>
            <person name="Rodrigues C."/>
            <person name="Thorpe H."/>
        </authorList>
    </citation>
    <scope>NUCLEOTIDE SEQUENCE [LARGE SCALE GENOMIC DNA]</scope>
    <source>
        <strain evidence="1">SB6408</strain>
    </source>
</reference>
<dbReference type="AlphaFoldDB" id="A0A564NAM7"/>
<proteinExistence type="predicted"/>
<sequence length="731" mass="80072">MANLPETSAWEPGIHQLEESDRAKAGPGGILNIPPWQLANRTRYLKEQLDAYNGLLKSGELPFSNINSALSAVTAGKVPEGALLSVRSDNPLFWVDEYKNVAGELVSTGKHLPSDLLILNTNKNQVREYMTNNAAEYDLSVGLIPDGNAVYIREIDTQFLASEYINIDGVLTASGRKRISQESVAPFLKLLELITYISDDEFESSGIDSAGMDSDGRWLWKWIADVFWLKNLVVTGELTAAKAEVAEINAGQVTINGIPVKSVDNVDYLDPDEYAGALFDSAVVSENLRWLMGWIGDRAFFKNVTLGSLLARIIDVDSLTIAGVPYQSYLADASEFEGSGLVSGVLDESNRIISGLTEDGEAYQKQEHDFRAFVDDKNLKVLNIHTARMAVFATDTDFTNVRNESDYFVFNSPSSDAIAGEIMSPYNAWLPVSEYGRKTLALWGHSFIGNNTSFSLKLSQLTGYPAYNFGRSGATSVAIALRNGAYTKNYQPAGGVIPATGDIALTPAQPGPLQIVGDVAAEDGLKCSLAGIDGVINWTGTEMVFTRSEAGAAVIVTGPTPLQVYPYTTREIGDIPLATRYDQHREAVNILWIGRNNASSIMQILSDMKAITDKLARQNRRFVVLPEFPIASEVIGTTGQAQVMYLNSELKRLYPGNYCEINGVDLLLNFKNHYNPDYPQDVEDIANGITPTSLRQDTLHPSQSLRPNALFIGTEVNAIFVHQFMVSKGWL</sequence>
<organism evidence="1 2">
    <name type="scientific">Klebsiella spallanzanii</name>
    <dbReference type="NCBI Taxonomy" id="2587528"/>
    <lineage>
        <taxon>Bacteria</taxon>
        <taxon>Pseudomonadati</taxon>
        <taxon>Pseudomonadota</taxon>
        <taxon>Gammaproteobacteria</taxon>
        <taxon>Enterobacterales</taxon>
        <taxon>Enterobacteriaceae</taxon>
        <taxon>Klebsiella/Raoultella group</taxon>
        <taxon>Klebsiella</taxon>
    </lineage>
</organism>
<dbReference type="Proteomes" id="UP000318370">
    <property type="component" value="Unassembled WGS sequence"/>
</dbReference>
<gene>
    <name evidence="1" type="ORF">SB6408_02072</name>
</gene>